<proteinExistence type="predicted"/>
<protein>
    <submittedName>
        <fullName evidence="1">Uncharacterized protein</fullName>
    </submittedName>
</protein>
<dbReference type="EMBL" id="WHOD01000082">
    <property type="protein sequence ID" value="NOU95876.1"/>
    <property type="molecule type" value="Genomic_DNA"/>
</dbReference>
<gene>
    <name evidence="1" type="ORF">GC093_22005</name>
</gene>
<evidence type="ECO:0000313" key="1">
    <source>
        <dbReference type="EMBL" id="NOU95876.1"/>
    </source>
</evidence>
<dbReference type="AlphaFoldDB" id="A0A972GS60"/>
<organism evidence="1 2">
    <name type="scientific">Paenibacillus foliorum</name>
    <dbReference type="NCBI Taxonomy" id="2654974"/>
    <lineage>
        <taxon>Bacteria</taxon>
        <taxon>Bacillati</taxon>
        <taxon>Bacillota</taxon>
        <taxon>Bacilli</taxon>
        <taxon>Bacillales</taxon>
        <taxon>Paenibacillaceae</taxon>
        <taxon>Paenibacillus</taxon>
    </lineage>
</organism>
<dbReference type="Proteomes" id="UP000641588">
    <property type="component" value="Unassembled WGS sequence"/>
</dbReference>
<reference evidence="1" key="1">
    <citation type="submission" date="2019-10" db="EMBL/GenBank/DDBJ databases">
        <title>Description of Paenibacillus glebae sp. nov.</title>
        <authorList>
            <person name="Carlier A."/>
            <person name="Qi S."/>
        </authorList>
    </citation>
    <scope>NUCLEOTIDE SEQUENCE</scope>
    <source>
        <strain evidence="1">LMG 31456</strain>
    </source>
</reference>
<comment type="caution">
    <text evidence="1">The sequence shown here is derived from an EMBL/GenBank/DDBJ whole genome shotgun (WGS) entry which is preliminary data.</text>
</comment>
<evidence type="ECO:0000313" key="2">
    <source>
        <dbReference type="Proteomes" id="UP000641588"/>
    </source>
</evidence>
<dbReference type="RefSeq" id="WP_171654090.1">
    <property type="nucleotide sequence ID" value="NZ_WHOD01000082.1"/>
</dbReference>
<sequence length="83" mass="9307">MYTEPPFSSHSNGIFPPDKIVRQFSRKEQDAMAGYPALCESIKNVVRGLTTRLILGLKDHPPLEVQLEDQIQTCTRASTKSAF</sequence>
<keyword evidence="2" id="KW-1185">Reference proteome</keyword>
<name>A0A972GS60_9BACL</name>
<accession>A0A972GS60</accession>